<keyword evidence="1" id="KW-0802">TPR repeat</keyword>
<dbReference type="PANTHER" id="PTHR38926:SF5">
    <property type="entry name" value="F-BOX AND LEUCINE-RICH REPEAT PROTEIN 6"/>
    <property type="match status" value="1"/>
</dbReference>
<organism evidence="3 4">
    <name type="scientific">Mycena pura</name>
    <dbReference type="NCBI Taxonomy" id="153505"/>
    <lineage>
        <taxon>Eukaryota</taxon>
        <taxon>Fungi</taxon>
        <taxon>Dikarya</taxon>
        <taxon>Basidiomycota</taxon>
        <taxon>Agaricomycotina</taxon>
        <taxon>Agaricomycetes</taxon>
        <taxon>Agaricomycetidae</taxon>
        <taxon>Agaricales</taxon>
        <taxon>Marasmiineae</taxon>
        <taxon>Mycenaceae</taxon>
        <taxon>Mycena</taxon>
    </lineage>
</organism>
<dbReference type="Gene3D" id="1.25.40.10">
    <property type="entry name" value="Tetratricopeptide repeat domain"/>
    <property type="match status" value="1"/>
</dbReference>
<dbReference type="SUPFAM" id="SSF81383">
    <property type="entry name" value="F-box domain"/>
    <property type="match status" value="1"/>
</dbReference>
<dbReference type="InterPro" id="IPR019734">
    <property type="entry name" value="TPR_rpt"/>
</dbReference>
<reference evidence="3" key="1">
    <citation type="submission" date="2023-03" db="EMBL/GenBank/DDBJ databases">
        <title>Massive genome expansion in bonnet fungi (Mycena s.s.) driven by repeated elements and novel gene families across ecological guilds.</title>
        <authorList>
            <consortium name="Lawrence Berkeley National Laboratory"/>
            <person name="Harder C.B."/>
            <person name="Miyauchi S."/>
            <person name="Viragh M."/>
            <person name="Kuo A."/>
            <person name="Thoen E."/>
            <person name="Andreopoulos B."/>
            <person name="Lu D."/>
            <person name="Skrede I."/>
            <person name="Drula E."/>
            <person name="Henrissat B."/>
            <person name="Morin E."/>
            <person name="Kohler A."/>
            <person name="Barry K."/>
            <person name="LaButti K."/>
            <person name="Morin E."/>
            <person name="Salamov A."/>
            <person name="Lipzen A."/>
            <person name="Mereny Z."/>
            <person name="Hegedus B."/>
            <person name="Baldrian P."/>
            <person name="Stursova M."/>
            <person name="Weitz H."/>
            <person name="Taylor A."/>
            <person name="Grigoriev I.V."/>
            <person name="Nagy L.G."/>
            <person name="Martin F."/>
            <person name="Kauserud H."/>
        </authorList>
    </citation>
    <scope>NUCLEOTIDE SEQUENCE</scope>
    <source>
        <strain evidence="3">9144</strain>
    </source>
</reference>
<name>A0AAD6YG89_9AGAR</name>
<dbReference type="PANTHER" id="PTHR38926">
    <property type="entry name" value="F-BOX DOMAIN CONTAINING PROTEIN, EXPRESSED"/>
    <property type="match status" value="1"/>
</dbReference>
<protein>
    <recommendedName>
        <fullName evidence="2">F-box domain-containing protein</fullName>
    </recommendedName>
</protein>
<dbReference type="EMBL" id="JARJCW010000024">
    <property type="protein sequence ID" value="KAJ7212028.1"/>
    <property type="molecule type" value="Genomic_DNA"/>
</dbReference>
<dbReference type="InterPro" id="IPR001810">
    <property type="entry name" value="F-box_dom"/>
</dbReference>
<dbReference type="InterPro" id="IPR036047">
    <property type="entry name" value="F-box-like_dom_sf"/>
</dbReference>
<dbReference type="InterPro" id="IPR011990">
    <property type="entry name" value="TPR-like_helical_dom_sf"/>
</dbReference>
<feature type="domain" description="F-box" evidence="2">
    <location>
        <begin position="134"/>
        <end position="181"/>
    </location>
</feature>
<dbReference type="Gene3D" id="3.80.10.10">
    <property type="entry name" value="Ribonuclease Inhibitor"/>
    <property type="match status" value="1"/>
</dbReference>
<evidence type="ECO:0000313" key="3">
    <source>
        <dbReference type="EMBL" id="KAJ7212028.1"/>
    </source>
</evidence>
<dbReference type="SUPFAM" id="SSF48452">
    <property type="entry name" value="TPR-like"/>
    <property type="match status" value="1"/>
</dbReference>
<keyword evidence="4" id="KW-1185">Reference proteome</keyword>
<proteinExistence type="predicted"/>
<dbReference type="SMART" id="SM00028">
    <property type="entry name" value="TPR"/>
    <property type="match status" value="2"/>
</dbReference>
<dbReference type="InterPro" id="IPR032675">
    <property type="entry name" value="LRR_dom_sf"/>
</dbReference>
<evidence type="ECO:0000259" key="2">
    <source>
        <dbReference type="Pfam" id="PF12937"/>
    </source>
</evidence>
<sequence>MSELWINHLKQAKQHLKCSQLDDALKELNQALLVDGDHEYTVYDCRAAVYERRGQHKNALQDVKNVIKLAPSHWQGYARASRLFLEVRKLDEAITMANMALSRLDPNDSTRCKKLTELKEKAVERQRQQVYHFGKLPVEISAIIFEMVVASDWTRVLIIWRVCKHWHSIALNTANLWSTLILTNRQPARHAQRWIERSKGKIRELSFRSSLGRAPVKLFGLLWSHLRICTLENHDVTQYIGGSSNLHRLSGLEDLQINYTSLCCDHLLSIPVRRLTLNGPRFSWATLSSSHHNLTSLEIRNPQFSPSLEELIVVLESNSMLEQLILELDTSVVSPSPPQPSVTLPNLRTLHLTSIPWTPRFFELVSLPLLQTLRLSRLRAIGLGSLIDGRPQLLLLSIQSCVVSFSEVLQLLKLAPALHTLELIRLDTVSNAVVEALVPSSPEAPPLSPALNHLDISHCPDIRTGPIVALLKSRNPQAGISSEFPTPARIQTLKADGCSQIEAVAIPWIRAQLDDFSCIYLDKRAASWKR</sequence>
<dbReference type="PROSITE" id="PS50005">
    <property type="entry name" value="TPR"/>
    <property type="match status" value="1"/>
</dbReference>
<feature type="repeat" description="TPR" evidence="1">
    <location>
        <begin position="40"/>
        <end position="73"/>
    </location>
</feature>
<gene>
    <name evidence="3" type="ORF">GGX14DRAFT_621392</name>
</gene>
<dbReference type="SUPFAM" id="SSF52047">
    <property type="entry name" value="RNI-like"/>
    <property type="match status" value="1"/>
</dbReference>
<dbReference type="AlphaFoldDB" id="A0AAD6YG89"/>
<dbReference type="Proteomes" id="UP001219525">
    <property type="component" value="Unassembled WGS sequence"/>
</dbReference>
<evidence type="ECO:0000256" key="1">
    <source>
        <dbReference type="PROSITE-ProRule" id="PRU00339"/>
    </source>
</evidence>
<comment type="caution">
    <text evidence="3">The sequence shown here is derived from an EMBL/GenBank/DDBJ whole genome shotgun (WGS) entry which is preliminary data.</text>
</comment>
<evidence type="ECO:0000313" key="4">
    <source>
        <dbReference type="Proteomes" id="UP001219525"/>
    </source>
</evidence>
<dbReference type="Pfam" id="PF12937">
    <property type="entry name" value="F-box-like"/>
    <property type="match status" value="1"/>
</dbReference>
<accession>A0AAD6YG89</accession>